<keyword evidence="4" id="KW-1185">Reference proteome</keyword>
<accession>A0A377Q8S0</accession>
<evidence type="ECO:0000313" key="2">
    <source>
        <dbReference type="EMBL" id="TCU88820.1"/>
    </source>
</evidence>
<dbReference type="SUPFAM" id="SSF109604">
    <property type="entry name" value="HD-domain/PDEase-like"/>
    <property type="match status" value="1"/>
</dbReference>
<dbReference type="GO" id="GO:0016787">
    <property type="term" value="F:hydrolase activity"/>
    <property type="evidence" value="ECO:0007669"/>
    <property type="project" value="UniProtKB-KW"/>
</dbReference>
<keyword evidence="1" id="KW-0378">Hydrolase</keyword>
<dbReference type="RefSeq" id="WP_115227355.1">
    <property type="nucleotide sequence ID" value="NZ_CAWOLO010000003.1"/>
</dbReference>
<dbReference type="OrthoDB" id="9802385at2"/>
<dbReference type="Proteomes" id="UP000255108">
    <property type="component" value="Unassembled WGS sequence"/>
</dbReference>
<dbReference type="EMBL" id="UGHR01000001">
    <property type="protein sequence ID" value="STQ91108.1"/>
    <property type="molecule type" value="Genomic_DNA"/>
</dbReference>
<name>A0A377Q8S0_9NEIS</name>
<dbReference type="EMBL" id="SMBT01000003">
    <property type="protein sequence ID" value="TCU88820.1"/>
    <property type="molecule type" value="Genomic_DNA"/>
</dbReference>
<reference evidence="1 3" key="1">
    <citation type="submission" date="2018-06" db="EMBL/GenBank/DDBJ databases">
        <authorList>
            <consortium name="Pathogen Informatics"/>
            <person name="Doyle S."/>
        </authorList>
    </citation>
    <scope>NUCLEOTIDE SEQUENCE [LARGE SCALE GENOMIC DNA]</scope>
    <source>
        <strain evidence="1 3">NCTC11159</strain>
    </source>
</reference>
<reference evidence="2 4" key="2">
    <citation type="submission" date="2019-03" db="EMBL/GenBank/DDBJ databases">
        <title>Genomic Encyclopedia of Type Strains, Phase IV (KMG-IV): sequencing the most valuable type-strain genomes for metagenomic binning, comparative biology and taxonomic classification.</title>
        <authorList>
            <person name="Goeker M."/>
        </authorList>
    </citation>
    <scope>NUCLEOTIDE SEQUENCE [LARGE SCALE GENOMIC DNA]</scope>
    <source>
        <strain evidence="2 4">DSM 3764</strain>
    </source>
</reference>
<evidence type="ECO:0000313" key="1">
    <source>
        <dbReference type="EMBL" id="STQ91108.1"/>
    </source>
</evidence>
<dbReference type="Gene3D" id="1.10.3210.10">
    <property type="entry name" value="Hypothetical protein af1432"/>
    <property type="match status" value="1"/>
</dbReference>
<protein>
    <submittedName>
        <fullName evidence="1">Bifunctional (P)ppGpp synthase/hydrolase RelA</fullName>
    </submittedName>
</protein>
<evidence type="ECO:0000313" key="4">
    <source>
        <dbReference type="Proteomes" id="UP000295794"/>
    </source>
</evidence>
<dbReference type="AlphaFoldDB" id="A0A377Q8S0"/>
<dbReference type="Proteomes" id="UP000295794">
    <property type="component" value="Unassembled WGS sequence"/>
</dbReference>
<gene>
    <name evidence="1" type="primary">relA_2</name>
    <name evidence="2" type="ORF">EV682_103404</name>
    <name evidence="1" type="ORF">NCTC11159_02180</name>
</gene>
<sequence>MNYLDEAISLACCAHKGQVDKAGSPYILHPLRLMLKFDDENLKIISVLHDVIEDSSVTIDDLRCLGFSDLIVQAIDCLSKRPDEVYEDFISRVSINELARRVKIEDIKDNLDLTRLFSLGENDFSRINKYHKALNILISADRLRFKSSN</sequence>
<organism evidence="1 3">
    <name type="scientific">Iodobacter fluviatilis</name>
    <dbReference type="NCBI Taxonomy" id="537"/>
    <lineage>
        <taxon>Bacteria</taxon>
        <taxon>Pseudomonadati</taxon>
        <taxon>Pseudomonadota</taxon>
        <taxon>Betaproteobacteria</taxon>
        <taxon>Neisseriales</taxon>
        <taxon>Chitinibacteraceae</taxon>
        <taxon>Iodobacter</taxon>
    </lineage>
</organism>
<proteinExistence type="predicted"/>
<evidence type="ECO:0000313" key="3">
    <source>
        <dbReference type="Proteomes" id="UP000255108"/>
    </source>
</evidence>